<comment type="caution">
    <text evidence="1">The sequence shown here is derived from an EMBL/GenBank/DDBJ whole genome shotgun (WGS) entry which is preliminary data.</text>
</comment>
<organism evidence="1 2">
    <name type="scientific">Paramuricea clavata</name>
    <name type="common">Red gorgonian</name>
    <name type="synonym">Violescent sea-whip</name>
    <dbReference type="NCBI Taxonomy" id="317549"/>
    <lineage>
        <taxon>Eukaryota</taxon>
        <taxon>Metazoa</taxon>
        <taxon>Cnidaria</taxon>
        <taxon>Anthozoa</taxon>
        <taxon>Octocorallia</taxon>
        <taxon>Malacalcyonacea</taxon>
        <taxon>Plexauridae</taxon>
        <taxon>Paramuricea</taxon>
    </lineage>
</organism>
<proteinExistence type="predicted"/>
<dbReference type="EMBL" id="CACRXK020013814">
    <property type="protein sequence ID" value="CAB4025769.1"/>
    <property type="molecule type" value="Genomic_DNA"/>
</dbReference>
<sequence>MPFVVSGIIHSAFGLLHRNLRDYIAERLNEGDLTEEKCRQIAVRQIDDFKSILEGLSSQNWYTNHHFFNGINSLCISLEISGAESSRHRPSTSKAHLQGKFKVEGATAARVEQFPVTQAERDALESVFELSEIIGNLKIASRERHDSVKESFKEARKLATGTFNNVALSTEDRLMACKLRIASRILEGLEDPEAAVHDCLRYLKQVQNLPAVQAMFSVWRDPDKGIISRLRARFNKENVESIQMINVLLIDFTIKFTNIKMGLLDWPTIKIGKDFYHPLLERHVYALQRKFEGKKTQLPWYGWKFDECINDDVCALTSKGEILSRVREDGKSIKRTRRSGEHELFCTIPWNIRCFAVDENDNVYIIAEIPPCSKNGPPRYKLLTLDSDSSVKADRFLDVIEENLIDTQMSMTKDGMIVIYGYTSRSMYICDSTNTRQDYKFPFPFNDTYPGKLYHYSFTVSNKNEIIFLFHNAGENRNNKHFLYIITIDGTLQRKVQVPVERNWGVFAVPSAVFNHVNETTLVSLHRRNLANTATTTIFYFSDTGKLLHQFNIRGEYRQLLSHRTNGHMLLVNKEETITLQM</sequence>
<evidence type="ECO:0000313" key="2">
    <source>
        <dbReference type="Proteomes" id="UP001152795"/>
    </source>
</evidence>
<protein>
    <submittedName>
        <fullName evidence="1">Uncharacterized protein</fullName>
    </submittedName>
</protein>
<dbReference type="OrthoDB" id="10534951at2759"/>
<gene>
    <name evidence="1" type="ORF">PACLA_8A074767</name>
</gene>
<dbReference type="AlphaFoldDB" id="A0A7D9JAL5"/>
<keyword evidence="2" id="KW-1185">Reference proteome</keyword>
<reference evidence="1" key="1">
    <citation type="submission" date="2020-04" db="EMBL/GenBank/DDBJ databases">
        <authorList>
            <person name="Alioto T."/>
            <person name="Alioto T."/>
            <person name="Gomez Garrido J."/>
        </authorList>
    </citation>
    <scope>NUCLEOTIDE SEQUENCE</scope>
    <source>
        <strain evidence="1">A484AB</strain>
    </source>
</reference>
<dbReference type="SUPFAM" id="SSF82171">
    <property type="entry name" value="DPP6 N-terminal domain-like"/>
    <property type="match status" value="1"/>
</dbReference>
<dbReference type="Proteomes" id="UP001152795">
    <property type="component" value="Unassembled WGS sequence"/>
</dbReference>
<accession>A0A7D9JAL5</accession>
<name>A0A7D9JAL5_PARCT</name>
<evidence type="ECO:0000313" key="1">
    <source>
        <dbReference type="EMBL" id="CAB4025769.1"/>
    </source>
</evidence>